<gene>
    <name evidence="2" type="ORF">QZM52_20255</name>
</gene>
<keyword evidence="1" id="KW-0472">Membrane</keyword>
<dbReference type="EMBL" id="JAUJSQ010000007">
    <property type="protein sequence ID" value="MDN7933622.1"/>
    <property type="molecule type" value="Genomic_DNA"/>
</dbReference>
<accession>A0ABT8PEQ3</accession>
<proteinExistence type="predicted"/>
<evidence type="ECO:0000256" key="1">
    <source>
        <dbReference type="SAM" id="Phobius"/>
    </source>
</evidence>
<dbReference type="Proteomes" id="UP001171606">
    <property type="component" value="Unassembled WGS sequence"/>
</dbReference>
<keyword evidence="1" id="KW-1133">Transmembrane helix</keyword>
<organism evidence="2 3">
    <name type="scientific">Burkholderia metallica</name>
    <dbReference type="NCBI Taxonomy" id="488729"/>
    <lineage>
        <taxon>Bacteria</taxon>
        <taxon>Pseudomonadati</taxon>
        <taxon>Pseudomonadota</taxon>
        <taxon>Betaproteobacteria</taxon>
        <taxon>Burkholderiales</taxon>
        <taxon>Burkholderiaceae</taxon>
        <taxon>Burkholderia</taxon>
        <taxon>Burkholderia cepacia complex</taxon>
    </lineage>
</organism>
<feature type="transmembrane region" description="Helical" evidence="1">
    <location>
        <begin position="31"/>
        <end position="51"/>
    </location>
</feature>
<keyword evidence="3" id="KW-1185">Reference proteome</keyword>
<name>A0ABT8PEQ3_9BURK</name>
<protein>
    <submittedName>
        <fullName evidence="2">Uncharacterized protein</fullName>
    </submittedName>
</protein>
<keyword evidence="1" id="KW-0812">Transmembrane</keyword>
<sequence>MQATQAMKAEIIQKRFSTARSTVQRAERRNLGYLLALTSLYLLGSAIAPPIGL</sequence>
<evidence type="ECO:0000313" key="2">
    <source>
        <dbReference type="EMBL" id="MDN7933622.1"/>
    </source>
</evidence>
<dbReference type="RefSeq" id="WP_175805946.1">
    <property type="nucleotide sequence ID" value="NZ_JAUJSQ010000007.1"/>
</dbReference>
<evidence type="ECO:0000313" key="3">
    <source>
        <dbReference type="Proteomes" id="UP001171606"/>
    </source>
</evidence>
<reference evidence="2" key="1">
    <citation type="submission" date="2023-07" db="EMBL/GenBank/DDBJ databases">
        <title>A collection of bacterial strains from the Burkholderia cepacia Research Laboratory and Repository.</title>
        <authorList>
            <person name="Lipuma J."/>
            <person name="Spilker T."/>
            <person name="Caverly L."/>
        </authorList>
    </citation>
    <scope>NUCLEOTIDE SEQUENCE</scope>
    <source>
        <strain evidence="2">AU42020</strain>
    </source>
</reference>
<comment type="caution">
    <text evidence="2">The sequence shown here is derived from an EMBL/GenBank/DDBJ whole genome shotgun (WGS) entry which is preliminary data.</text>
</comment>